<organism evidence="2">
    <name type="scientific">Oryza sativa subsp. japonica</name>
    <name type="common">Rice</name>
    <dbReference type="NCBI Taxonomy" id="39947"/>
    <lineage>
        <taxon>Eukaryota</taxon>
        <taxon>Viridiplantae</taxon>
        <taxon>Streptophyta</taxon>
        <taxon>Embryophyta</taxon>
        <taxon>Tracheophyta</taxon>
        <taxon>Spermatophyta</taxon>
        <taxon>Magnoliopsida</taxon>
        <taxon>Liliopsida</taxon>
        <taxon>Poales</taxon>
        <taxon>Poaceae</taxon>
        <taxon>BOP clade</taxon>
        <taxon>Oryzoideae</taxon>
        <taxon>Oryzeae</taxon>
        <taxon>Oryzinae</taxon>
        <taxon>Oryza</taxon>
        <taxon>Oryza sativa</taxon>
    </lineage>
</organism>
<proteinExistence type="predicted"/>
<accession>B9EY97</accession>
<feature type="compositionally biased region" description="Low complexity" evidence="1">
    <location>
        <begin position="78"/>
        <end position="92"/>
    </location>
</feature>
<feature type="region of interest" description="Disordered" evidence="1">
    <location>
        <begin position="1"/>
        <end position="24"/>
    </location>
</feature>
<dbReference type="PANTHER" id="PTHR33264">
    <property type="entry name" value="EXPRESSED PROTEIN"/>
    <property type="match status" value="1"/>
</dbReference>
<evidence type="ECO:0000256" key="1">
    <source>
        <dbReference type="SAM" id="MobiDB-lite"/>
    </source>
</evidence>
<gene>
    <name evidence="2" type="ORF">OsJ_02768</name>
</gene>
<name>B9EY97_ORYSJ</name>
<dbReference type="PANTHER" id="PTHR33264:SF6">
    <property type="entry name" value="OS01G0638800 PROTEIN"/>
    <property type="match status" value="1"/>
</dbReference>
<feature type="region of interest" description="Disordered" evidence="1">
    <location>
        <begin position="58"/>
        <end position="106"/>
    </location>
</feature>
<sequence>MASARPYRFPVPAEGGEPTRRRSAAQSCGTCGASAVASCVALCCCPCAVLQEWRPVGADGAVRAERKQDRREPGRTGGAASAAPPGDASVDAISAVGEGSGRARPRVDTAEKTWVEIYQLGHWGFGRLSFSQPQVIRGDTCGNDGVAASRQ</sequence>
<reference evidence="2" key="1">
    <citation type="journal article" date="2005" name="PLoS Biol.">
        <title>The genomes of Oryza sativa: a history of duplications.</title>
        <authorList>
            <person name="Yu J."/>
            <person name="Wang J."/>
            <person name="Lin W."/>
            <person name="Li S."/>
            <person name="Li H."/>
            <person name="Zhou J."/>
            <person name="Ni P."/>
            <person name="Dong W."/>
            <person name="Hu S."/>
            <person name="Zeng C."/>
            <person name="Zhang J."/>
            <person name="Zhang Y."/>
            <person name="Li R."/>
            <person name="Xu Z."/>
            <person name="Li S."/>
            <person name="Li X."/>
            <person name="Zheng H."/>
            <person name="Cong L."/>
            <person name="Lin L."/>
            <person name="Yin J."/>
            <person name="Geng J."/>
            <person name="Li G."/>
            <person name="Shi J."/>
            <person name="Liu J."/>
            <person name="Lv H."/>
            <person name="Li J."/>
            <person name="Wang J."/>
            <person name="Deng Y."/>
            <person name="Ran L."/>
            <person name="Shi X."/>
            <person name="Wang X."/>
            <person name="Wu Q."/>
            <person name="Li C."/>
            <person name="Ren X."/>
            <person name="Wang J."/>
            <person name="Wang X."/>
            <person name="Li D."/>
            <person name="Liu D."/>
            <person name="Zhang X."/>
            <person name="Ji Z."/>
            <person name="Zhao W."/>
            <person name="Sun Y."/>
            <person name="Zhang Z."/>
            <person name="Bao J."/>
            <person name="Han Y."/>
            <person name="Dong L."/>
            <person name="Ji J."/>
            <person name="Chen P."/>
            <person name="Wu S."/>
            <person name="Liu J."/>
            <person name="Xiao Y."/>
            <person name="Bu D."/>
            <person name="Tan J."/>
            <person name="Yang L."/>
            <person name="Ye C."/>
            <person name="Zhang J."/>
            <person name="Xu J."/>
            <person name="Zhou Y."/>
            <person name="Yu Y."/>
            <person name="Zhang B."/>
            <person name="Zhuang S."/>
            <person name="Wei H."/>
            <person name="Liu B."/>
            <person name="Lei M."/>
            <person name="Yu H."/>
            <person name="Li Y."/>
            <person name="Xu H."/>
            <person name="Wei S."/>
            <person name="He X."/>
            <person name="Fang L."/>
            <person name="Zhang Z."/>
            <person name="Zhang Y."/>
            <person name="Huang X."/>
            <person name="Su Z."/>
            <person name="Tong W."/>
            <person name="Li J."/>
            <person name="Tong Z."/>
            <person name="Li S."/>
            <person name="Ye J."/>
            <person name="Wang L."/>
            <person name="Fang L."/>
            <person name="Lei T."/>
            <person name="Chen C."/>
            <person name="Chen H."/>
            <person name="Xu Z."/>
            <person name="Li H."/>
            <person name="Huang H."/>
            <person name="Zhang F."/>
            <person name="Xu H."/>
            <person name="Li N."/>
            <person name="Zhao C."/>
            <person name="Li S."/>
            <person name="Dong L."/>
            <person name="Huang Y."/>
            <person name="Li L."/>
            <person name="Xi Y."/>
            <person name="Qi Q."/>
            <person name="Li W."/>
            <person name="Zhang B."/>
            <person name="Hu W."/>
            <person name="Zhang Y."/>
            <person name="Tian X."/>
            <person name="Jiao Y."/>
            <person name="Liang X."/>
            <person name="Jin J."/>
            <person name="Gao L."/>
            <person name="Zheng W."/>
            <person name="Hao B."/>
            <person name="Liu S."/>
            <person name="Wang W."/>
            <person name="Yuan L."/>
            <person name="Cao M."/>
            <person name="McDermott J."/>
            <person name="Samudrala R."/>
            <person name="Wang J."/>
            <person name="Wong G.K."/>
            <person name="Yang H."/>
        </authorList>
    </citation>
    <scope>NUCLEOTIDE SEQUENCE [LARGE SCALE GENOMIC DNA]</scope>
</reference>
<reference evidence="2" key="2">
    <citation type="submission" date="2008-12" db="EMBL/GenBank/DDBJ databases">
        <title>Improved gene annotation of the rice (Oryza sativa) genomes.</title>
        <authorList>
            <person name="Wang J."/>
            <person name="Li R."/>
            <person name="Fan W."/>
            <person name="Huang Q."/>
            <person name="Zhang J."/>
            <person name="Zhou Y."/>
            <person name="Hu Y."/>
            <person name="Zi S."/>
            <person name="Li J."/>
            <person name="Ni P."/>
            <person name="Zheng H."/>
            <person name="Zhang Y."/>
            <person name="Zhao M."/>
            <person name="Hao Q."/>
            <person name="McDermott J."/>
            <person name="Samudrala R."/>
            <person name="Kristiansen K."/>
            <person name="Wong G.K.-S."/>
        </authorList>
    </citation>
    <scope>NUCLEOTIDE SEQUENCE</scope>
</reference>
<protein>
    <submittedName>
        <fullName evidence="2">Uncharacterized protein</fullName>
    </submittedName>
</protein>
<evidence type="ECO:0000313" key="2">
    <source>
        <dbReference type="EMBL" id="EEE55060.1"/>
    </source>
</evidence>
<dbReference type="Proteomes" id="UP000007752">
    <property type="component" value="Chromosome 1"/>
</dbReference>
<dbReference type="AlphaFoldDB" id="B9EY97"/>
<feature type="compositionally biased region" description="Basic and acidic residues" evidence="1">
    <location>
        <begin position="62"/>
        <end position="74"/>
    </location>
</feature>
<dbReference type="EMBL" id="CM000138">
    <property type="protein sequence ID" value="EEE55060.1"/>
    <property type="molecule type" value="Genomic_DNA"/>
</dbReference>